<proteinExistence type="inferred from homology"/>
<dbReference type="OrthoDB" id="9803988at2"/>
<dbReference type="Proteomes" id="UP000320653">
    <property type="component" value="Unassembled WGS sequence"/>
</dbReference>
<evidence type="ECO:0000256" key="5">
    <source>
        <dbReference type="SAM" id="SignalP"/>
    </source>
</evidence>
<feature type="signal peptide" evidence="5">
    <location>
        <begin position="1"/>
        <end position="35"/>
    </location>
</feature>
<sequence>MKFHARPSSTSHLAMLRTAFAASVALVALSASAEAASLTIGLSSSVNSLDPAQAQVVQTDLSTISELYSSLVTRGPDMKLKGDLAESWAAVDDNTWSFKLKPGIKFPNGEALDAAAVKWNFDRVKSPDTKARNKLWFDPIKSIEVVSPTEIRFITDKPYPALPAQLSMFYLLAPKWTETHNPILEAMGTGPYDLVSATPGDRIVLKAKKDYYGAKPAYDDVTLRIIPEAAARMAAVEAKEVDLAFDIPVADVARLNKENGLAAGWIDSSRMMVLKINTLKAPLDKQAEVRQALNYAVDKKAIADAIYAGASTVSACQLVSPQYFGFNPDLKAYPYDPEKAKQLLKAAGVSGKLDVELEVPLGRYLAASDLAQIIGQQLSEVGINAKIHEMEFGAWAKKYAGGDLGNMALTGQAWPTLDADGLLSLYDSSNPTSYFKNADFDAALAKARSTTDVNARLEQYKIATKIMCEQAPDLFLFSQPTTYTHSKGVTWQARGDEWVRASDVTPAK</sequence>
<dbReference type="EMBL" id="VIWP01000008">
    <property type="protein sequence ID" value="TWF49391.1"/>
    <property type="molecule type" value="Genomic_DNA"/>
</dbReference>
<dbReference type="Gene3D" id="3.10.105.10">
    <property type="entry name" value="Dipeptide-binding Protein, Domain 3"/>
    <property type="match status" value="1"/>
</dbReference>
<gene>
    <name evidence="7" type="ORF">FHW37_10861</name>
</gene>
<dbReference type="GO" id="GO:0015833">
    <property type="term" value="P:peptide transport"/>
    <property type="evidence" value="ECO:0007669"/>
    <property type="project" value="TreeGrafter"/>
</dbReference>
<dbReference type="GO" id="GO:0030288">
    <property type="term" value="C:outer membrane-bounded periplasmic space"/>
    <property type="evidence" value="ECO:0007669"/>
    <property type="project" value="UniProtKB-ARBA"/>
</dbReference>
<dbReference type="Gene3D" id="3.40.190.10">
    <property type="entry name" value="Periplasmic binding protein-like II"/>
    <property type="match status" value="1"/>
</dbReference>
<dbReference type="Gene3D" id="3.90.76.10">
    <property type="entry name" value="Dipeptide-binding Protein, Domain 1"/>
    <property type="match status" value="1"/>
</dbReference>
<comment type="subcellular location">
    <subcellularLocation>
        <location evidence="1">Periplasm</location>
    </subcellularLocation>
</comment>
<dbReference type="PANTHER" id="PTHR30290:SF9">
    <property type="entry name" value="OLIGOPEPTIDE-BINDING PROTEIN APPA"/>
    <property type="match status" value="1"/>
</dbReference>
<comment type="caution">
    <text evidence="7">The sequence shown here is derived from an EMBL/GenBank/DDBJ whole genome shotgun (WGS) entry which is preliminary data.</text>
</comment>
<dbReference type="PIRSF" id="PIRSF002741">
    <property type="entry name" value="MppA"/>
    <property type="match status" value="1"/>
</dbReference>
<evidence type="ECO:0000256" key="4">
    <source>
        <dbReference type="ARBA" id="ARBA00022729"/>
    </source>
</evidence>
<evidence type="ECO:0000256" key="2">
    <source>
        <dbReference type="ARBA" id="ARBA00005695"/>
    </source>
</evidence>
<accession>A0A561QGG7</accession>
<feature type="chain" id="PRO_5022098112" evidence="5">
    <location>
        <begin position="36"/>
        <end position="508"/>
    </location>
</feature>
<reference evidence="7 8" key="1">
    <citation type="submission" date="2019-06" db="EMBL/GenBank/DDBJ databases">
        <title>Sorghum-associated microbial communities from plants grown in Nebraska, USA.</title>
        <authorList>
            <person name="Schachtman D."/>
        </authorList>
    </citation>
    <scope>NUCLEOTIDE SEQUENCE [LARGE SCALE GENOMIC DNA]</scope>
    <source>
        <strain evidence="7 8">1225</strain>
    </source>
</reference>
<evidence type="ECO:0000259" key="6">
    <source>
        <dbReference type="Pfam" id="PF00496"/>
    </source>
</evidence>
<comment type="similarity">
    <text evidence="2">Belongs to the bacterial solute-binding protein 5 family.</text>
</comment>
<dbReference type="InterPro" id="IPR000914">
    <property type="entry name" value="SBP_5_dom"/>
</dbReference>
<dbReference type="PANTHER" id="PTHR30290">
    <property type="entry name" value="PERIPLASMIC BINDING COMPONENT OF ABC TRANSPORTER"/>
    <property type="match status" value="1"/>
</dbReference>
<evidence type="ECO:0000256" key="3">
    <source>
        <dbReference type="ARBA" id="ARBA00022448"/>
    </source>
</evidence>
<dbReference type="InterPro" id="IPR030678">
    <property type="entry name" value="Peptide/Ni-bd"/>
</dbReference>
<keyword evidence="4 5" id="KW-0732">Signal</keyword>
<name>A0A561QGG7_9HYPH</name>
<dbReference type="AlphaFoldDB" id="A0A561QGG7"/>
<dbReference type="GO" id="GO:1904680">
    <property type="term" value="F:peptide transmembrane transporter activity"/>
    <property type="evidence" value="ECO:0007669"/>
    <property type="project" value="TreeGrafter"/>
</dbReference>
<dbReference type="InterPro" id="IPR039424">
    <property type="entry name" value="SBP_5"/>
</dbReference>
<dbReference type="RefSeq" id="WP_145641393.1">
    <property type="nucleotide sequence ID" value="NZ_VIWP01000008.1"/>
</dbReference>
<dbReference type="GO" id="GO:0043190">
    <property type="term" value="C:ATP-binding cassette (ABC) transporter complex"/>
    <property type="evidence" value="ECO:0007669"/>
    <property type="project" value="InterPro"/>
</dbReference>
<organism evidence="7 8">
    <name type="scientific">Neorhizobium alkalisoli</name>
    <dbReference type="NCBI Taxonomy" id="528178"/>
    <lineage>
        <taxon>Bacteria</taxon>
        <taxon>Pseudomonadati</taxon>
        <taxon>Pseudomonadota</taxon>
        <taxon>Alphaproteobacteria</taxon>
        <taxon>Hyphomicrobiales</taxon>
        <taxon>Rhizobiaceae</taxon>
        <taxon>Rhizobium/Agrobacterium group</taxon>
        <taxon>Neorhizobium</taxon>
    </lineage>
</organism>
<feature type="domain" description="Solute-binding protein family 5" evidence="6">
    <location>
        <begin position="79"/>
        <end position="431"/>
    </location>
</feature>
<keyword evidence="3" id="KW-0813">Transport</keyword>
<evidence type="ECO:0000313" key="7">
    <source>
        <dbReference type="EMBL" id="TWF49391.1"/>
    </source>
</evidence>
<dbReference type="SUPFAM" id="SSF53850">
    <property type="entry name" value="Periplasmic binding protein-like II"/>
    <property type="match status" value="1"/>
</dbReference>
<evidence type="ECO:0000256" key="1">
    <source>
        <dbReference type="ARBA" id="ARBA00004418"/>
    </source>
</evidence>
<protein>
    <submittedName>
        <fullName evidence="7">Peptide/nickel transport system substrate-binding protein</fullName>
    </submittedName>
</protein>
<keyword evidence="8" id="KW-1185">Reference proteome</keyword>
<dbReference type="Pfam" id="PF00496">
    <property type="entry name" value="SBP_bac_5"/>
    <property type="match status" value="1"/>
</dbReference>
<evidence type="ECO:0000313" key="8">
    <source>
        <dbReference type="Proteomes" id="UP000320653"/>
    </source>
</evidence>